<evidence type="ECO:0000256" key="1">
    <source>
        <dbReference type="ARBA" id="ARBA00023015"/>
    </source>
</evidence>
<dbReference type="InterPro" id="IPR000595">
    <property type="entry name" value="cNMP-bd_dom"/>
</dbReference>
<dbReference type="InterPro" id="IPR018490">
    <property type="entry name" value="cNMP-bd_dom_sf"/>
</dbReference>
<dbReference type="InterPro" id="IPR014710">
    <property type="entry name" value="RmlC-like_jellyroll"/>
</dbReference>
<dbReference type="Proteomes" id="UP000263900">
    <property type="component" value="Chromosome"/>
</dbReference>
<evidence type="ECO:0000256" key="3">
    <source>
        <dbReference type="ARBA" id="ARBA00023163"/>
    </source>
</evidence>
<dbReference type="Gene3D" id="1.10.10.60">
    <property type="entry name" value="Homeodomain-like"/>
    <property type="match status" value="2"/>
</dbReference>
<keyword evidence="3" id="KW-0804">Transcription</keyword>
<dbReference type="Pfam" id="PF00027">
    <property type="entry name" value="cNMP_binding"/>
    <property type="match status" value="1"/>
</dbReference>
<protein>
    <submittedName>
        <fullName evidence="6">Helix-turn-helix domain-containing protein</fullName>
    </submittedName>
</protein>
<dbReference type="GO" id="GO:0003700">
    <property type="term" value="F:DNA-binding transcription factor activity"/>
    <property type="evidence" value="ECO:0007669"/>
    <property type="project" value="InterPro"/>
</dbReference>
<feature type="domain" description="Cyclic nucleotide-binding" evidence="5">
    <location>
        <begin position="72"/>
        <end position="171"/>
    </location>
</feature>
<dbReference type="GO" id="GO:0043565">
    <property type="term" value="F:sequence-specific DNA binding"/>
    <property type="evidence" value="ECO:0007669"/>
    <property type="project" value="InterPro"/>
</dbReference>
<organism evidence="6 7">
    <name type="scientific">Paraflavitalea soli</name>
    <dbReference type="NCBI Taxonomy" id="2315862"/>
    <lineage>
        <taxon>Bacteria</taxon>
        <taxon>Pseudomonadati</taxon>
        <taxon>Bacteroidota</taxon>
        <taxon>Chitinophagia</taxon>
        <taxon>Chitinophagales</taxon>
        <taxon>Chitinophagaceae</taxon>
        <taxon>Paraflavitalea</taxon>
    </lineage>
</organism>
<accession>A0A3B7MII3</accession>
<dbReference type="SUPFAM" id="SSF51206">
    <property type="entry name" value="cAMP-binding domain-like"/>
    <property type="match status" value="1"/>
</dbReference>
<dbReference type="Pfam" id="PF12833">
    <property type="entry name" value="HTH_18"/>
    <property type="match status" value="1"/>
</dbReference>
<dbReference type="SUPFAM" id="SSF46689">
    <property type="entry name" value="Homeodomain-like"/>
    <property type="match status" value="1"/>
</dbReference>
<dbReference type="Gene3D" id="2.60.120.10">
    <property type="entry name" value="Jelly Rolls"/>
    <property type="match status" value="1"/>
</dbReference>
<name>A0A3B7MII3_9BACT</name>
<dbReference type="PROSITE" id="PS01124">
    <property type="entry name" value="HTH_ARAC_FAMILY_2"/>
    <property type="match status" value="1"/>
</dbReference>
<keyword evidence="2" id="KW-0238">DNA-binding</keyword>
<dbReference type="KEGG" id="pseg:D3H65_08485"/>
<dbReference type="InterPro" id="IPR009057">
    <property type="entry name" value="Homeodomain-like_sf"/>
</dbReference>
<keyword evidence="1" id="KW-0805">Transcription regulation</keyword>
<dbReference type="InterPro" id="IPR018060">
    <property type="entry name" value="HTH_AraC"/>
</dbReference>
<dbReference type="CDD" id="cd00038">
    <property type="entry name" value="CAP_ED"/>
    <property type="match status" value="1"/>
</dbReference>
<dbReference type="PROSITE" id="PS00888">
    <property type="entry name" value="CNMP_BINDING_1"/>
    <property type="match status" value="1"/>
</dbReference>
<evidence type="ECO:0000259" key="4">
    <source>
        <dbReference type="PROSITE" id="PS01124"/>
    </source>
</evidence>
<dbReference type="InterPro" id="IPR018488">
    <property type="entry name" value="cNMP-bd_CS"/>
</dbReference>
<dbReference type="PANTHER" id="PTHR43280">
    <property type="entry name" value="ARAC-FAMILY TRANSCRIPTIONAL REGULATOR"/>
    <property type="match status" value="1"/>
</dbReference>
<dbReference type="EMBL" id="CP032157">
    <property type="protein sequence ID" value="AXY74018.1"/>
    <property type="molecule type" value="Genomic_DNA"/>
</dbReference>
<gene>
    <name evidence="6" type="ORF">D3H65_08485</name>
</gene>
<dbReference type="OrthoDB" id="792939at2"/>
<keyword evidence="7" id="KW-1185">Reference proteome</keyword>
<evidence type="ECO:0000313" key="7">
    <source>
        <dbReference type="Proteomes" id="UP000263900"/>
    </source>
</evidence>
<evidence type="ECO:0000313" key="6">
    <source>
        <dbReference type="EMBL" id="AXY74018.1"/>
    </source>
</evidence>
<proteinExistence type="predicted"/>
<dbReference type="PANTHER" id="PTHR43280:SF29">
    <property type="entry name" value="ARAC-FAMILY TRANSCRIPTIONAL REGULATOR"/>
    <property type="match status" value="1"/>
</dbReference>
<dbReference type="AlphaFoldDB" id="A0A3B7MII3"/>
<evidence type="ECO:0000256" key="2">
    <source>
        <dbReference type="ARBA" id="ARBA00023125"/>
    </source>
</evidence>
<dbReference type="SMART" id="SM00342">
    <property type="entry name" value="HTH_ARAC"/>
    <property type="match status" value="1"/>
</dbReference>
<dbReference type="PROSITE" id="PS50042">
    <property type="entry name" value="CNMP_BINDING_3"/>
    <property type="match status" value="1"/>
</dbReference>
<sequence length="370" mass="42252">MGVQYYAFAVFQPNATVFFLKNNQLAHYGPHSVGAALPENSYIVARISMIQSGHYPPANRTDIDKVIRLLEAVYPISEPLRKDIYGNMVALKLKKGSMLIQEGDTCRYMYFILTGALMAHSTHKGKKITTYISVENEFVSSISGMHGMRPTKEGIIAVEPTSLIAISNEVLLGFFEKYFDFNYIFRVMVQQYYQDAQERSHIIRVGNAKERYHYFLQTKPGYIDRLPLENIASLLNMKAPTLAKIRQQHALSLKKDGETERLRRHLEEQLVRKELYRSKDISLASLARAAGITAHKLSWLLNNNYQLSFVDFINSYRIKSIQEQMALPDTLQNFTIEALAYNAGFASRSAFYNAFKKITGLSPLEYAQNK</sequence>
<feature type="domain" description="HTH araC/xylS-type" evidence="4">
    <location>
        <begin position="260"/>
        <end position="369"/>
    </location>
</feature>
<evidence type="ECO:0000259" key="5">
    <source>
        <dbReference type="PROSITE" id="PS50042"/>
    </source>
</evidence>
<reference evidence="6 7" key="1">
    <citation type="submission" date="2018-09" db="EMBL/GenBank/DDBJ databases">
        <title>Genome sequencing of strain 6GH32-13.</title>
        <authorList>
            <person name="Weon H.-Y."/>
            <person name="Heo J."/>
            <person name="Kwon S.-W."/>
        </authorList>
    </citation>
    <scope>NUCLEOTIDE SEQUENCE [LARGE SCALE GENOMIC DNA]</scope>
    <source>
        <strain evidence="6 7">5GH32-13</strain>
    </source>
</reference>